<comment type="caution">
    <text evidence="3">The sequence shown here is derived from an EMBL/GenBank/DDBJ whole genome shotgun (WGS) entry which is preliminary data.</text>
</comment>
<dbReference type="SMART" id="SM00903">
    <property type="entry name" value="Flavin_Reduct"/>
    <property type="match status" value="1"/>
</dbReference>
<organism evidence="3 4">
    <name type="scientific">Patella caerulea</name>
    <name type="common">Rayed Mediterranean limpet</name>
    <dbReference type="NCBI Taxonomy" id="87958"/>
    <lineage>
        <taxon>Eukaryota</taxon>
        <taxon>Metazoa</taxon>
        <taxon>Spiralia</taxon>
        <taxon>Lophotrochozoa</taxon>
        <taxon>Mollusca</taxon>
        <taxon>Gastropoda</taxon>
        <taxon>Patellogastropoda</taxon>
        <taxon>Patelloidea</taxon>
        <taxon>Patellidae</taxon>
        <taxon>Patella</taxon>
    </lineage>
</organism>
<protein>
    <recommendedName>
        <fullName evidence="2">Flavin reductase like domain-containing protein</fullName>
    </recommendedName>
</protein>
<accession>A0AAN8K283</accession>
<dbReference type="PANTHER" id="PTHR30466">
    <property type="entry name" value="FLAVIN REDUCTASE"/>
    <property type="match status" value="1"/>
</dbReference>
<dbReference type="SUPFAM" id="SSF50475">
    <property type="entry name" value="FMN-binding split barrel"/>
    <property type="match status" value="1"/>
</dbReference>
<dbReference type="GO" id="GO:0010181">
    <property type="term" value="F:FMN binding"/>
    <property type="evidence" value="ECO:0007669"/>
    <property type="project" value="InterPro"/>
</dbReference>
<dbReference type="Proteomes" id="UP001347796">
    <property type="component" value="Unassembled WGS sequence"/>
</dbReference>
<evidence type="ECO:0000313" key="4">
    <source>
        <dbReference type="Proteomes" id="UP001347796"/>
    </source>
</evidence>
<reference evidence="3 4" key="1">
    <citation type="submission" date="2024-01" db="EMBL/GenBank/DDBJ databases">
        <title>The genome of the rayed Mediterranean limpet Patella caerulea (Linnaeus, 1758).</title>
        <authorList>
            <person name="Anh-Thu Weber A."/>
            <person name="Halstead-Nussloch G."/>
        </authorList>
    </citation>
    <scope>NUCLEOTIDE SEQUENCE [LARGE SCALE GENOMIC DNA]</scope>
    <source>
        <strain evidence="3">AATW-2023a</strain>
        <tissue evidence="3">Whole specimen</tissue>
    </source>
</reference>
<dbReference type="InterPro" id="IPR012349">
    <property type="entry name" value="Split_barrel_FMN-bd"/>
</dbReference>
<evidence type="ECO:0000313" key="3">
    <source>
        <dbReference type="EMBL" id="KAK6187164.1"/>
    </source>
</evidence>
<evidence type="ECO:0000256" key="1">
    <source>
        <dbReference type="ARBA" id="ARBA00023002"/>
    </source>
</evidence>
<dbReference type="Pfam" id="PF01613">
    <property type="entry name" value="Flavin_Reduct"/>
    <property type="match status" value="1"/>
</dbReference>
<sequence length="393" mass="45158">MNTPVQSFRVLCHSRNITVAGKTINPLSKSVKDKQWKSVVKTVRRAISTSSTCLSLTNLTTERKSIQHTPVFCQKRNYSVNATDNLDILLDPNKSQGKNVDNESLFQSVMRKVPQAVVIVTSAQQNKETGVWMKRGITCSSFTSVSFKPPMLSFCIHRHSRMHGLLQETEKFAVHILAQDQIRQSLHFAKSWEEESCPFDTIPHVQNEEGLPIIMGSVAVLLCDTHSIHTVGDHHVYYGNLKHGSVSHTLQDPLLYFVRSFRSIGDQVFLQAFEDTTLPFEEWTHEAHLRMAWNYIKQYGKEKATQYIKLGIQKFNEKNLDKIKTGYHETITMFFIHLVTDAINSNDMTFEEFIQKNPHLLDNSLLFRYYSKEILSSEAARHRFIQPDKKSLP</sequence>
<dbReference type="EMBL" id="JAZGQO010000004">
    <property type="protein sequence ID" value="KAK6187164.1"/>
    <property type="molecule type" value="Genomic_DNA"/>
</dbReference>
<evidence type="ECO:0000259" key="2">
    <source>
        <dbReference type="SMART" id="SM00903"/>
    </source>
</evidence>
<dbReference type="PANTHER" id="PTHR30466:SF1">
    <property type="entry name" value="FMN REDUCTASE (NADH) RUTF"/>
    <property type="match status" value="1"/>
</dbReference>
<keyword evidence="4" id="KW-1185">Reference proteome</keyword>
<keyword evidence="1" id="KW-0560">Oxidoreductase</keyword>
<dbReference type="InterPro" id="IPR050268">
    <property type="entry name" value="NADH-dep_flavin_reductase"/>
</dbReference>
<dbReference type="GO" id="GO:0042602">
    <property type="term" value="F:riboflavin reductase (NADPH) activity"/>
    <property type="evidence" value="ECO:0007669"/>
    <property type="project" value="TreeGrafter"/>
</dbReference>
<name>A0AAN8K283_PATCE</name>
<dbReference type="Gene3D" id="2.30.110.10">
    <property type="entry name" value="Electron Transport, Fmn-binding Protein, Chain A"/>
    <property type="match status" value="1"/>
</dbReference>
<feature type="domain" description="Flavin reductase like" evidence="2">
    <location>
        <begin position="110"/>
        <end position="263"/>
    </location>
</feature>
<gene>
    <name evidence="3" type="ORF">SNE40_005250</name>
</gene>
<dbReference type="AlphaFoldDB" id="A0AAN8K283"/>
<dbReference type="InterPro" id="IPR002563">
    <property type="entry name" value="Flavin_Rdtase-like_dom"/>
</dbReference>
<proteinExistence type="predicted"/>